<dbReference type="OrthoDB" id="7771656at2759"/>
<evidence type="ECO:0008006" key="3">
    <source>
        <dbReference type="Google" id="ProtNLM"/>
    </source>
</evidence>
<protein>
    <recommendedName>
        <fullName evidence="3">Meiotically up-regulated gene 157 protein</fullName>
    </recommendedName>
</protein>
<name>A0A8H7PYC1_MORIS</name>
<dbReference type="SUPFAM" id="SSF48208">
    <property type="entry name" value="Six-hairpin glycosidases"/>
    <property type="match status" value="1"/>
</dbReference>
<keyword evidence="2" id="KW-1185">Reference proteome</keyword>
<dbReference type="PANTHER" id="PTHR31047:SF0">
    <property type="entry name" value="MEIOTICALLY UP-REGULATED GENE 157 PROTEIN"/>
    <property type="match status" value="1"/>
</dbReference>
<dbReference type="Proteomes" id="UP000654370">
    <property type="component" value="Unassembled WGS sequence"/>
</dbReference>
<proteinExistence type="predicted"/>
<dbReference type="EMBL" id="JAEPQZ010000004">
    <property type="protein sequence ID" value="KAG2181980.1"/>
    <property type="molecule type" value="Genomic_DNA"/>
</dbReference>
<dbReference type="Pfam" id="PF06824">
    <property type="entry name" value="Glyco_hydro_125"/>
    <property type="match status" value="1"/>
</dbReference>
<comment type="caution">
    <text evidence="1">The sequence shown here is derived from an EMBL/GenBank/DDBJ whole genome shotgun (WGS) entry which is preliminary data.</text>
</comment>
<sequence>MAPAPIKPTVRAPCPDYQTYAAKYHAPGSGGPRNLPFQRPPEYCRRFNSSVIENVIQDTTSKMKDPDLAQLFRNAFPNTLDTTVHNGCVNNTCDGLPKSFVITGDIPAMWIRDSTSQVNPYLPFAMQDLSLKNLILGVIYMQAQFLNIDPYANAFKMPTSQTDDGMNIAKRDVTDTIVPLQVWEEKYEIDSLANFLRLSHSYWNTTGDSSFTQSPTWMSAVEKVIETIHQQQEPTYNEADRPTKAFYKFVKESTSPEETQYLDGRGNPTARTGMVRSLFRPSDDATIFPFFIPGNAMMSVELHHLSELLNATNGNQTLSSIASTLSDEIRQAIYDYGVIDHNQYGKVLAYEVDGYGGHLVMDDANVPSLLSLPYLGFMDQNDPLYQNTRKLVLSRSNPYYFQGTRGAGVGGPHVGIGAIWPMSLITKIMTSSDDEEISSSLAIILNTTDSTGLIHESFDAWDQGVYTRPWFSWANGFFAEAILKIARERPHLIF</sequence>
<dbReference type="AlphaFoldDB" id="A0A8H7PYC1"/>
<organism evidence="1 2">
    <name type="scientific">Mortierella isabellina</name>
    <name type="common">Filamentous fungus</name>
    <name type="synonym">Umbelopsis isabellina</name>
    <dbReference type="NCBI Taxonomy" id="91625"/>
    <lineage>
        <taxon>Eukaryota</taxon>
        <taxon>Fungi</taxon>
        <taxon>Fungi incertae sedis</taxon>
        <taxon>Mucoromycota</taxon>
        <taxon>Mucoromycotina</taxon>
        <taxon>Umbelopsidomycetes</taxon>
        <taxon>Umbelopsidales</taxon>
        <taxon>Umbelopsidaceae</taxon>
        <taxon>Umbelopsis</taxon>
    </lineage>
</organism>
<gene>
    <name evidence="1" type="ORF">INT43_006906</name>
</gene>
<accession>A0A8H7PYC1</accession>
<dbReference type="InterPro" id="IPR008313">
    <property type="entry name" value="GH125"/>
</dbReference>
<dbReference type="Gene3D" id="1.50.10.10">
    <property type="match status" value="1"/>
</dbReference>
<evidence type="ECO:0000313" key="2">
    <source>
        <dbReference type="Proteomes" id="UP000654370"/>
    </source>
</evidence>
<evidence type="ECO:0000313" key="1">
    <source>
        <dbReference type="EMBL" id="KAG2181980.1"/>
    </source>
</evidence>
<dbReference type="PIRSF" id="PIRSF028846">
    <property type="entry name" value="UCP028846"/>
    <property type="match status" value="1"/>
</dbReference>
<dbReference type="InterPro" id="IPR008928">
    <property type="entry name" value="6-hairpin_glycosidase_sf"/>
</dbReference>
<dbReference type="GO" id="GO:0003824">
    <property type="term" value="F:catalytic activity"/>
    <property type="evidence" value="ECO:0007669"/>
    <property type="project" value="UniProtKB-ARBA"/>
</dbReference>
<reference evidence="1" key="1">
    <citation type="submission" date="2020-12" db="EMBL/GenBank/DDBJ databases">
        <title>Metabolic potential, ecology and presence of endohyphal bacteria is reflected in genomic diversity of Mucoromycotina.</title>
        <authorList>
            <person name="Muszewska A."/>
            <person name="Okrasinska A."/>
            <person name="Steczkiewicz K."/>
            <person name="Drgas O."/>
            <person name="Orlowska M."/>
            <person name="Perlinska-Lenart U."/>
            <person name="Aleksandrzak-Piekarczyk T."/>
            <person name="Szatraj K."/>
            <person name="Zielenkiewicz U."/>
            <person name="Pilsyk S."/>
            <person name="Malc E."/>
            <person name="Mieczkowski P."/>
            <person name="Kruszewska J.S."/>
            <person name="Biernat P."/>
            <person name="Pawlowska J."/>
        </authorList>
    </citation>
    <scope>NUCLEOTIDE SEQUENCE</scope>
    <source>
        <strain evidence="1">WA0000067209</strain>
    </source>
</reference>
<dbReference type="SMART" id="SM01149">
    <property type="entry name" value="DUF1237"/>
    <property type="match status" value="1"/>
</dbReference>
<dbReference type="GO" id="GO:0005975">
    <property type="term" value="P:carbohydrate metabolic process"/>
    <property type="evidence" value="ECO:0007669"/>
    <property type="project" value="InterPro"/>
</dbReference>
<dbReference type="PANTHER" id="PTHR31047">
    <property type="entry name" value="MEIOTICALLY UP-REGULATED GENE 157 PROTEIN"/>
    <property type="match status" value="1"/>
</dbReference>
<dbReference type="InterPro" id="IPR012341">
    <property type="entry name" value="6hp_glycosidase-like_sf"/>
</dbReference>